<name>A0A367GQZ0_9SPHI</name>
<comment type="caution">
    <text evidence="2">The sequence shown here is derived from an EMBL/GenBank/DDBJ whole genome shotgun (WGS) entry which is preliminary data.</text>
</comment>
<proteinExistence type="predicted"/>
<organism evidence="2 3">
    <name type="scientific">Mucilaginibacter hurinus</name>
    <dbReference type="NCBI Taxonomy" id="2201324"/>
    <lineage>
        <taxon>Bacteria</taxon>
        <taxon>Pseudomonadati</taxon>
        <taxon>Bacteroidota</taxon>
        <taxon>Sphingobacteriia</taxon>
        <taxon>Sphingobacteriales</taxon>
        <taxon>Sphingobacteriaceae</taxon>
        <taxon>Mucilaginibacter</taxon>
    </lineage>
</organism>
<dbReference type="PANTHER" id="PTHR22916">
    <property type="entry name" value="GLYCOSYLTRANSFERASE"/>
    <property type="match status" value="1"/>
</dbReference>
<evidence type="ECO:0000259" key="1">
    <source>
        <dbReference type="Pfam" id="PF00535"/>
    </source>
</evidence>
<dbReference type="CDD" id="cd06433">
    <property type="entry name" value="GT_2_WfgS_like"/>
    <property type="match status" value="1"/>
</dbReference>
<dbReference type="PANTHER" id="PTHR22916:SF3">
    <property type="entry name" value="UDP-GLCNAC:BETAGAL BETA-1,3-N-ACETYLGLUCOSAMINYLTRANSFERASE-LIKE PROTEIN 1"/>
    <property type="match status" value="1"/>
</dbReference>
<dbReference type="Pfam" id="PF00535">
    <property type="entry name" value="Glycos_transf_2"/>
    <property type="match status" value="1"/>
</dbReference>
<feature type="domain" description="Glycosyltransferase 2-like" evidence="1">
    <location>
        <begin position="39"/>
        <end position="143"/>
    </location>
</feature>
<dbReference type="Proteomes" id="UP000253209">
    <property type="component" value="Unassembled WGS sequence"/>
</dbReference>
<gene>
    <name evidence="2" type="ORF">DJ568_06230</name>
</gene>
<dbReference type="SUPFAM" id="SSF53448">
    <property type="entry name" value="Nucleotide-diphospho-sugar transferases"/>
    <property type="match status" value="1"/>
</dbReference>
<dbReference type="GO" id="GO:0016758">
    <property type="term" value="F:hexosyltransferase activity"/>
    <property type="evidence" value="ECO:0007669"/>
    <property type="project" value="UniProtKB-ARBA"/>
</dbReference>
<dbReference type="InterPro" id="IPR029044">
    <property type="entry name" value="Nucleotide-diphossugar_trans"/>
</dbReference>
<dbReference type="Gene3D" id="3.90.550.10">
    <property type="entry name" value="Spore Coat Polysaccharide Biosynthesis Protein SpsA, Chain A"/>
    <property type="match status" value="1"/>
</dbReference>
<evidence type="ECO:0000313" key="3">
    <source>
        <dbReference type="Proteomes" id="UP000253209"/>
    </source>
</evidence>
<reference evidence="2 3" key="1">
    <citation type="submission" date="2018-05" db="EMBL/GenBank/DDBJ databases">
        <title>Mucilaginibacter hurinus sp. nov., isolated from briquette warehouse soil.</title>
        <authorList>
            <person name="Choi L."/>
        </authorList>
    </citation>
    <scope>NUCLEOTIDE SEQUENCE [LARGE SCALE GENOMIC DNA]</scope>
    <source>
        <strain evidence="2 3">ZR32</strain>
    </source>
</reference>
<dbReference type="InterPro" id="IPR001173">
    <property type="entry name" value="Glyco_trans_2-like"/>
</dbReference>
<evidence type="ECO:0000313" key="2">
    <source>
        <dbReference type="EMBL" id="RCH55488.1"/>
    </source>
</evidence>
<protein>
    <recommendedName>
        <fullName evidence="1">Glycosyltransferase 2-like domain-containing protein</fullName>
    </recommendedName>
</protein>
<dbReference type="EMBL" id="QGDC01000003">
    <property type="protein sequence ID" value="RCH55488.1"/>
    <property type="molecule type" value="Genomic_DNA"/>
</dbReference>
<dbReference type="AlphaFoldDB" id="A0A367GQZ0"/>
<keyword evidence="3" id="KW-1185">Reference proteome</keyword>
<accession>A0A367GQZ0</accession>
<sequence>MPKTEKNCRWGAMHGGCTTLSFGNLLLKVMGTNYNIQFSVIIPSFNSADTIAACIESILSQSFQDFEILLIDGLSTDDTLNIAQSFNNPRIRITSEKDSGIYDAMNKGVNQAKGNWLYFLGSDDALFDNTILSQINNIIVADKLVKIIHGDVVTTAGTTERYENYNFWNLVIDRCICHQAIFYHRSLFEGRLYDTRFKMAADWDFNLKVFADRVTSVYVPLVVAKFSTDGVSGNWMQHPEYLAYFADRKKLVSKYKGNSYLPYYYISKVLRKIRSKLF</sequence>